<comment type="subcellular location">
    <subcellularLocation>
        <location evidence="3 17">Cytoplasm</location>
    </subcellularLocation>
</comment>
<dbReference type="Gene3D" id="3.30.465.10">
    <property type="match status" value="1"/>
</dbReference>
<protein>
    <recommendedName>
        <fullName evidence="17">UDP-N-acetylenolpyruvoylglucosamine reductase</fullName>
        <ecNumber evidence="17">1.3.1.98</ecNumber>
    </recommendedName>
    <alternativeName>
        <fullName evidence="17">UDP-N-acetylmuramate dehydrogenase</fullName>
    </alternativeName>
</protein>
<dbReference type="Gene3D" id="3.30.43.10">
    <property type="entry name" value="Uridine Diphospho-n-acetylenolpyruvylglucosamine Reductase, domain 2"/>
    <property type="match status" value="1"/>
</dbReference>
<reference evidence="19 20" key="1">
    <citation type="journal article" date="2016" name="J. Biotechnol.">
        <title>First complete genome sequence of a species in the genus Microterricola, an extremophilic cold active enzyme producing bacterial strain ERGS5:02 isolated from Sikkim Himalaya.</title>
        <authorList>
            <person name="Himanshu"/>
            <person name="Swarnkar M.K."/>
            <person name="Singh D."/>
            <person name="Kumar R."/>
        </authorList>
    </citation>
    <scope>NUCLEOTIDE SEQUENCE [LARGE SCALE GENOMIC DNA]</scope>
    <source>
        <strain evidence="19 20">ERGS5:02</strain>
    </source>
</reference>
<proteinExistence type="inferred from homology"/>
<dbReference type="EC" id="1.3.1.98" evidence="17"/>
<dbReference type="InterPro" id="IPR016167">
    <property type="entry name" value="FAD-bd_PCMH_sub1"/>
</dbReference>
<dbReference type="InterPro" id="IPR036318">
    <property type="entry name" value="FAD-bd_PCMH-like_sf"/>
</dbReference>
<evidence type="ECO:0000256" key="13">
    <source>
        <dbReference type="ARBA" id="ARBA00023002"/>
    </source>
</evidence>
<dbReference type="Pfam" id="PF01565">
    <property type="entry name" value="FAD_binding_4"/>
    <property type="match status" value="1"/>
</dbReference>
<dbReference type="GO" id="GO:0071555">
    <property type="term" value="P:cell wall organization"/>
    <property type="evidence" value="ECO:0007669"/>
    <property type="project" value="UniProtKB-KW"/>
</dbReference>
<evidence type="ECO:0000256" key="3">
    <source>
        <dbReference type="ARBA" id="ARBA00004496"/>
    </source>
</evidence>
<evidence type="ECO:0000256" key="10">
    <source>
        <dbReference type="ARBA" id="ARBA00022857"/>
    </source>
</evidence>
<keyword evidence="15 17" id="KW-0961">Cell wall biogenesis/degradation</keyword>
<keyword evidence="20" id="KW-1185">Reference proteome</keyword>
<dbReference type="GO" id="GO:0071949">
    <property type="term" value="F:FAD binding"/>
    <property type="evidence" value="ECO:0007669"/>
    <property type="project" value="InterPro"/>
</dbReference>
<dbReference type="PANTHER" id="PTHR21071">
    <property type="entry name" value="UDP-N-ACETYLENOLPYRUVOYLGLUCOSAMINE REDUCTASE"/>
    <property type="match status" value="1"/>
</dbReference>
<gene>
    <name evidence="17" type="primary">murB</name>
    <name evidence="19" type="ORF">AWU67_13090</name>
</gene>
<evidence type="ECO:0000256" key="9">
    <source>
        <dbReference type="ARBA" id="ARBA00022827"/>
    </source>
</evidence>
<accession>A0A120I178</accession>
<evidence type="ECO:0000256" key="2">
    <source>
        <dbReference type="ARBA" id="ARBA00003921"/>
    </source>
</evidence>
<dbReference type="InterPro" id="IPR011601">
    <property type="entry name" value="MurB_C"/>
</dbReference>
<dbReference type="OrthoDB" id="9804753at2"/>
<evidence type="ECO:0000256" key="1">
    <source>
        <dbReference type="ARBA" id="ARBA00001974"/>
    </source>
</evidence>
<keyword evidence="13 17" id="KW-0560">Oxidoreductase</keyword>
<comment type="similarity">
    <text evidence="5 17">Belongs to the MurB family.</text>
</comment>
<dbReference type="Pfam" id="PF02873">
    <property type="entry name" value="MurB_C"/>
    <property type="match status" value="1"/>
</dbReference>
<evidence type="ECO:0000256" key="14">
    <source>
        <dbReference type="ARBA" id="ARBA00023306"/>
    </source>
</evidence>
<dbReference type="InterPro" id="IPR003170">
    <property type="entry name" value="MurB"/>
</dbReference>
<feature type="active site" evidence="17">
    <location>
        <position position="167"/>
    </location>
</feature>
<evidence type="ECO:0000256" key="12">
    <source>
        <dbReference type="ARBA" id="ARBA00022984"/>
    </source>
</evidence>
<dbReference type="GO" id="GO:0051301">
    <property type="term" value="P:cell division"/>
    <property type="evidence" value="ECO:0007669"/>
    <property type="project" value="UniProtKB-KW"/>
</dbReference>
<dbReference type="RefSeq" id="WP_067229865.1">
    <property type="nucleotide sequence ID" value="NZ_CP014145.1"/>
</dbReference>
<keyword evidence="14 17" id="KW-0131">Cell cycle</keyword>
<comment type="cofactor">
    <cofactor evidence="1 17">
        <name>FAD</name>
        <dbReference type="ChEBI" id="CHEBI:57692"/>
    </cofactor>
</comment>
<dbReference type="GO" id="GO:0008762">
    <property type="term" value="F:UDP-N-acetylmuramate dehydrogenase activity"/>
    <property type="evidence" value="ECO:0007669"/>
    <property type="project" value="UniProtKB-UniRule"/>
</dbReference>
<comment type="function">
    <text evidence="2 17">Cell wall formation.</text>
</comment>
<dbReference type="PANTHER" id="PTHR21071:SF4">
    <property type="entry name" value="UDP-N-ACETYLENOLPYRUVOYLGLUCOSAMINE REDUCTASE"/>
    <property type="match status" value="1"/>
</dbReference>
<comment type="catalytic activity">
    <reaction evidence="16 17">
        <text>UDP-N-acetyl-alpha-D-muramate + NADP(+) = UDP-N-acetyl-3-O-(1-carboxyvinyl)-alpha-D-glucosamine + NADPH + H(+)</text>
        <dbReference type="Rhea" id="RHEA:12248"/>
        <dbReference type="ChEBI" id="CHEBI:15378"/>
        <dbReference type="ChEBI" id="CHEBI:57783"/>
        <dbReference type="ChEBI" id="CHEBI:58349"/>
        <dbReference type="ChEBI" id="CHEBI:68483"/>
        <dbReference type="ChEBI" id="CHEBI:70757"/>
        <dbReference type="EC" id="1.3.1.98"/>
    </reaction>
</comment>
<keyword evidence="10 17" id="KW-0521">NADP</keyword>
<evidence type="ECO:0000256" key="6">
    <source>
        <dbReference type="ARBA" id="ARBA00022490"/>
    </source>
</evidence>
<dbReference type="SUPFAM" id="SSF56194">
    <property type="entry name" value="Uridine diphospho-N-Acetylenolpyruvylglucosamine reductase, MurB, C-terminal domain"/>
    <property type="match status" value="1"/>
</dbReference>
<dbReference type="InterPro" id="IPR006094">
    <property type="entry name" value="Oxid_FAD_bind_N"/>
</dbReference>
<dbReference type="HAMAP" id="MF_00037">
    <property type="entry name" value="MurB"/>
    <property type="match status" value="1"/>
</dbReference>
<evidence type="ECO:0000256" key="17">
    <source>
        <dbReference type="HAMAP-Rule" id="MF_00037"/>
    </source>
</evidence>
<dbReference type="GO" id="GO:0009252">
    <property type="term" value="P:peptidoglycan biosynthetic process"/>
    <property type="evidence" value="ECO:0007669"/>
    <property type="project" value="UniProtKB-UniRule"/>
</dbReference>
<comment type="pathway">
    <text evidence="4 17">Cell wall biogenesis; peptidoglycan biosynthesis.</text>
</comment>
<keyword evidence="8 17" id="KW-0285">Flavoprotein</keyword>
<evidence type="ECO:0000259" key="18">
    <source>
        <dbReference type="PROSITE" id="PS51387"/>
    </source>
</evidence>
<evidence type="ECO:0000256" key="16">
    <source>
        <dbReference type="ARBA" id="ARBA00048914"/>
    </source>
</evidence>
<evidence type="ECO:0000256" key="8">
    <source>
        <dbReference type="ARBA" id="ARBA00022630"/>
    </source>
</evidence>
<evidence type="ECO:0000313" key="20">
    <source>
        <dbReference type="Proteomes" id="UP000058305"/>
    </source>
</evidence>
<sequence length="399" mass="41702">MSEETVALSALTTMQVGGVPERMVTATTQAELIEAARDLWDDDGAWLVLAGGSNTVASDEPFEGTVLRVATRGIEVLPTDAAAPDRVRVRVQAGEPWDELVAYTVDRGWSGIEALSGIPGSTGAAPVQNIGAYGQELDSSLVSIDFLDYLSGEVSRVPAAELELGYRTSALKQGRQGIVLTVELELHDTAGEQAVLGGALAQPIAYAQLATALGVQLGDRVSVQQVRDAVLALRASKGMVLNAEDRDTASAGSFFTNPIVRENFARSLPAAAPRWPLVPDARDEAVPLGAAAEGSPLDAFLAHQAELTAATVDVRAAASNESLVKLSAAWLIENAGIRRGFSLPGSRAAISSKHTLAITNTGGASAEEVAQLARFVQGRVQAEFGVILHPEPVLVGLEL</sequence>
<keyword evidence="7 17" id="KW-0132">Cell division</keyword>
<dbReference type="GO" id="GO:0008360">
    <property type="term" value="P:regulation of cell shape"/>
    <property type="evidence" value="ECO:0007669"/>
    <property type="project" value="UniProtKB-KW"/>
</dbReference>
<dbReference type="PROSITE" id="PS51387">
    <property type="entry name" value="FAD_PCMH"/>
    <property type="match status" value="1"/>
</dbReference>
<feature type="domain" description="FAD-binding PCMH-type" evidence="18">
    <location>
        <begin position="16"/>
        <end position="189"/>
    </location>
</feature>
<dbReference type="NCBIfam" id="NF010478">
    <property type="entry name" value="PRK13903.1"/>
    <property type="match status" value="1"/>
</dbReference>
<feature type="active site" description="Proton donor" evidence="17">
    <location>
        <position position="253"/>
    </location>
</feature>
<dbReference type="KEGG" id="mvd:AWU67_13090"/>
<dbReference type="UniPathway" id="UPA00219"/>
<reference evidence="20" key="2">
    <citation type="submission" date="2016-01" db="EMBL/GenBank/DDBJ databases">
        <title>First complete genome sequence of a species in the genus Microterricola, an extremophilic cold active enzyme producing strain ERGS5:02 isolated from Sikkim Himalaya.</title>
        <authorList>
            <person name="Kumar R."/>
            <person name="Singh D."/>
            <person name="Swarnkar M.K."/>
        </authorList>
    </citation>
    <scope>NUCLEOTIDE SEQUENCE [LARGE SCALE GENOMIC DNA]</scope>
    <source>
        <strain evidence="20">ERGS5:02</strain>
    </source>
</reference>
<dbReference type="EMBL" id="CP014145">
    <property type="protein sequence ID" value="AMB59644.1"/>
    <property type="molecule type" value="Genomic_DNA"/>
</dbReference>
<dbReference type="Proteomes" id="UP000058305">
    <property type="component" value="Chromosome"/>
</dbReference>
<dbReference type="InterPro" id="IPR036635">
    <property type="entry name" value="MurB_C_sf"/>
</dbReference>
<evidence type="ECO:0000256" key="4">
    <source>
        <dbReference type="ARBA" id="ARBA00004752"/>
    </source>
</evidence>
<keyword evidence="6 17" id="KW-0963">Cytoplasm</keyword>
<evidence type="ECO:0000256" key="15">
    <source>
        <dbReference type="ARBA" id="ARBA00023316"/>
    </source>
</evidence>
<keyword evidence="12 17" id="KW-0573">Peptidoglycan synthesis</keyword>
<dbReference type="GO" id="GO:0005829">
    <property type="term" value="C:cytosol"/>
    <property type="evidence" value="ECO:0007669"/>
    <property type="project" value="TreeGrafter"/>
</dbReference>
<keyword evidence="9 17" id="KW-0274">FAD</keyword>
<evidence type="ECO:0000256" key="11">
    <source>
        <dbReference type="ARBA" id="ARBA00022960"/>
    </source>
</evidence>
<evidence type="ECO:0000313" key="19">
    <source>
        <dbReference type="EMBL" id="AMB59644.1"/>
    </source>
</evidence>
<dbReference type="AlphaFoldDB" id="A0A120I178"/>
<evidence type="ECO:0000256" key="5">
    <source>
        <dbReference type="ARBA" id="ARBA00010485"/>
    </source>
</evidence>
<dbReference type="Gene3D" id="3.90.78.10">
    <property type="entry name" value="UDP-N-acetylenolpyruvoylglucosamine reductase, C-terminal domain"/>
    <property type="match status" value="1"/>
</dbReference>
<dbReference type="InterPro" id="IPR016169">
    <property type="entry name" value="FAD-bd_PCMH_sub2"/>
</dbReference>
<evidence type="ECO:0000256" key="7">
    <source>
        <dbReference type="ARBA" id="ARBA00022618"/>
    </source>
</evidence>
<organism evidence="19 20">
    <name type="scientific">Microterricola viridarii</name>
    <dbReference type="NCBI Taxonomy" id="412690"/>
    <lineage>
        <taxon>Bacteria</taxon>
        <taxon>Bacillati</taxon>
        <taxon>Actinomycetota</taxon>
        <taxon>Actinomycetes</taxon>
        <taxon>Micrococcales</taxon>
        <taxon>Microbacteriaceae</taxon>
        <taxon>Microterricola</taxon>
    </lineage>
</organism>
<name>A0A120I178_9MICO</name>
<dbReference type="InterPro" id="IPR016166">
    <property type="entry name" value="FAD-bd_PCMH"/>
</dbReference>
<keyword evidence="11 17" id="KW-0133">Cell shape</keyword>
<dbReference type="SUPFAM" id="SSF56176">
    <property type="entry name" value="FAD-binding/transporter-associated domain-like"/>
    <property type="match status" value="1"/>
</dbReference>
<feature type="active site" evidence="17">
    <location>
        <position position="391"/>
    </location>
</feature>